<evidence type="ECO:0000313" key="3">
    <source>
        <dbReference type="Proteomes" id="UP000627092"/>
    </source>
</evidence>
<keyword evidence="1" id="KW-0812">Transmembrane</keyword>
<evidence type="ECO:0000313" key="2">
    <source>
        <dbReference type="EMBL" id="QXI14364.1"/>
    </source>
</evidence>
<accession>A0A9E6TE21</accession>
<keyword evidence="1" id="KW-1133">Transmembrane helix</keyword>
<keyword evidence="1" id="KW-0472">Membrane</keyword>
<feature type="transmembrane region" description="Helical" evidence="1">
    <location>
        <begin position="6"/>
        <end position="35"/>
    </location>
</feature>
<gene>
    <name evidence="2" type="ORF">HU754_013375</name>
</gene>
<evidence type="ECO:0000256" key="1">
    <source>
        <dbReference type="SAM" id="Phobius"/>
    </source>
</evidence>
<reference evidence="2" key="1">
    <citation type="journal article" date="2020" name="Microorganisms">
        <title>Reliable Identification of Environmental Pseudomonas Isolates Using the rpoD Gene.</title>
        <authorList>
            <consortium name="The Broad Institute Genome Sequencing Platform"/>
            <person name="Girard L."/>
            <person name="Lood C."/>
            <person name="Rokni-Zadeh H."/>
            <person name="van Noort V."/>
            <person name="Lavigne R."/>
            <person name="De Mot R."/>
        </authorList>
    </citation>
    <scope>NUCLEOTIDE SEQUENCE</scope>
    <source>
        <strain evidence="2">OE 48.2</strain>
    </source>
</reference>
<dbReference type="AlphaFoldDB" id="A0A9E6TE21"/>
<dbReference type="KEGG" id="pze:HU754_013375"/>
<sequence>MFSHESIPLVAIFIIMLIGVLVAFLHPVHAFFSWLRRRSEKTSSRSPKEADSR</sequence>
<proteinExistence type="predicted"/>
<dbReference type="Proteomes" id="UP000627092">
    <property type="component" value="Chromosome"/>
</dbReference>
<dbReference type="RefSeq" id="WP_175559572.1">
    <property type="nucleotide sequence ID" value="NZ_CP077090.1"/>
</dbReference>
<protein>
    <submittedName>
        <fullName evidence="2">Uncharacterized protein</fullName>
    </submittedName>
</protein>
<organism evidence="2 3">
    <name type="scientific">Pseudomonas zeae</name>
    <dbReference type="NCBI Taxonomy" id="2745510"/>
    <lineage>
        <taxon>Bacteria</taxon>
        <taxon>Pseudomonadati</taxon>
        <taxon>Pseudomonadota</taxon>
        <taxon>Gammaproteobacteria</taxon>
        <taxon>Pseudomonadales</taxon>
        <taxon>Pseudomonadaceae</taxon>
        <taxon>Pseudomonas</taxon>
    </lineage>
</organism>
<dbReference type="EMBL" id="CP077090">
    <property type="protein sequence ID" value="QXI14364.1"/>
    <property type="molecule type" value="Genomic_DNA"/>
</dbReference>
<name>A0A9E6TE21_9PSED</name>
<reference evidence="2" key="2">
    <citation type="journal article" date="2021" name="Microorganisms">
        <title>The Ever-Expanding Pseudomonas Genus: Description of 43 New Species and Partition of the Pseudomonas putida Group.</title>
        <authorList>
            <person name="Girard L."/>
            <person name="Lood C."/>
            <person name="Hofte M."/>
            <person name="Vandamme P."/>
            <person name="Rokni-Zadeh H."/>
            <person name="van Noort V."/>
            <person name="Lavigne R."/>
            <person name="De Mot R."/>
        </authorList>
    </citation>
    <scope>NUCLEOTIDE SEQUENCE</scope>
    <source>
        <strain evidence="2">OE 48.2</strain>
    </source>
</reference>